<reference evidence="1 2" key="1">
    <citation type="submission" date="2016-10" db="EMBL/GenBank/DDBJ databases">
        <authorList>
            <person name="de Groot N.N."/>
        </authorList>
    </citation>
    <scope>NUCLEOTIDE SEQUENCE [LARGE SCALE GENOMIC DNA]</scope>
    <source>
        <strain evidence="1 2">DSM 28286</strain>
    </source>
</reference>
<dbReference type="RefSeq" id="WP_090657540.1">
    <property type="nucleotide sequence ID" value="NZ_FOXQ01000004.1"/>
</dbReference>
<name>A0A1I5V6E7_9BACT</name>
<protein>
    <submittedName>
        <fullName evidence="1">Uncharacterized protein</fullName>
    </submittedName>
</protein>
<dbReference type="OrthoDB" id="675429at2"/>
<accession>A0A1I5V6E7</accession>
<proteinExistence type="predicted"/>
<dbReference type="AlphaFoldDB" id="A0A1I5V6E7"/>
<dbReference type="EMBL" id="FOXQ01000004">
    <property type="protein sequence ID" value="SFQ03075.1"/>
    <property type="molecule type" value="Genomic_DNA"/>
</dbReference>
<dbReference type="Proteomes" id="UP000199031">
    <property type="component" value="Unassembled WGS sequence"/>
</dbReference>
<organism evidence="1 2">
    <name type="scientific">Parafilimonas terrae</name>
    <dbReference type="NCBI Taxonomy" id="1465490"/>
    <lineage>
        <taxon>Bacteria</taxon>
        <taxon>Pseudomonadati</taxon>
        <taxon>Bacteroidota</taxon>
        <taxon>Chitinophagia</taxon>
        <taxon>Chitinophagales</taxon>
        <taxon>Chitinophagaceae</taxon>
        <taxon>Parafilimonas</taxon>
    </lineage>
</organism>
<evidence type="ECO:0000313" key="1">
    <source>
        <dbReference type="EMBL" id="SFQ03075.1"/>
    </source>
</evidence>
<evidence type="ECO:0000313" key="2">
    <source>
        <dbReference type="Proteomes" id="UP000199031"/>
    </source>
</evidence>
<keyword evidence="2" id="KW-1185">Reference proteome</keyword>
<gene>
    <name evidence="1" type="ORF">SAMN05444277_104239</name>
</gene>
<sequence>MNPRNRDLLVLTKKEKLNQQELEQEIALLNDLFFRVESSEAYFIANEVIDVNRYKLITKLHKVKQILKEQNHKPFVFISNKN</sequence>